<dbReference type="EMBL" id="FXTN01000019">
    <property type="protein sequence ID" value="SMO99012.1"/>
    <property type="molecule type" value="Genomic_DNA"/>
</dbReference>
<dbReference type="Proteomes" id="UP000320300">
    <property type="component" value="Unassembled WGS sequence"/>
</dbReference>
<accession>A0A521FS78</accession>
<dbReference type="AlphaFoldDB" id="A0A521FS78"/>
<proteinExistence type="predicted"/>
<sequence length="60" mass="6712">MRQSDEKMLGGFRFTNTSEQVAEIICEAATDNKTSGYFAGENAKATYARRMEIGGRPEYI</sequence>
<name>A0A521FS78_9SPHI</name>
<gene>
    <name evidence="1" type="ORF">SAMN06265348_11922</name>
</gene>
<keyword evidence="2" id="KW-1185">Reference proteome</keyword>
<protein>
    <submittedName>
        <fullName evidence="1">Uncharacterized protein</fullName>
    </submittedName>
</protein>
<reference evidence="1 2" key="1">
    <citation type="submission" date="2017-05" db="EMBL/GenBank/DDBJ databases">
        <authorList>
            <person name="Varghese N."/>
            <person name="Submissions S."/>
        </authorList>
    </citation>
    <scope>NUCLEOTIDE SEQUENCE [LARGE SCALE GENOMIC DNA]</scope>
    <source>
        <strain evidence="1 2">DSM 19036</strain>
    </source>
</reference>
<evidence type="ECO:0000313" key="1">
    <source>
        <dbReference type="EMBL" id="SMO99012.1"/>
    </source>
</evidence>
<organism evidence="1 2">
    <name type="scientific">Pedobacter westerhofensis</name>
    <dbReference type="NCBI Taxonomy" id="425512"/>
    <lineage>
        <taxon>Bacteria</taxon>
        <taxon>Pseudomonadati</taxon>
        <taxon>Bacteroidota</taxon>
        <taxon>Sphingobacteriia</taxon>
        <taxon>Sphingobacteriales</taxon>
        <taxon>Sphingobacteriaceae</taxon>
        <taxon>Pedobacter</taxon>
    </lineage>
</organism>
<evidence type="ECO:0000313" key="2">
    <source>
        <dbReference type="Proteomes" id="UP000320300"/>
    </source>
</evidence>